<name>A0AA40VUZ6_9NOST</name>
<protein>
    <submittedName>
        <fullName evidence="2">Transposase</fullName>
    </submittedName>
</protein>
<feature type="non-terminal residue" evidence="2">
    <location>
        <position position="26"/>
    </location>
</feature>
<organism evidence="2 3">
    <name type="scientific">Komarekiella delphini-convector SJRDD-AB1</name>
    <dbReference type="NCBI Taxonomy" id="2593771"/>
    <lineage>
        <taxon>Bacteria</taxon>
        <taxon>Bacillati</taxon>
        <taxon>Cyanobacteriota</taxon>
        <taxon>Cyanophyceae</taxon>
        <taxon>Nostocales</taxon>
        <taxon>Nostocaceae</taxon>
        <taxon>Komarekiella</taxon>
        <taxon>Komarekiella delphini-convector</taxon>
    </lineage>
</organism>
<keyword evidence="3" id="KW-1185">Reference proteome</keyword>
<proteinExistence type="predicted"/>
<dbReference type="EMBL" id="VJXY01000059">
    <property type="protein sequence ID" value="MBD6620236.1"/>
    <property type="molecule type" value="Genomic_DNA"/>
</dbReference>
<reference evidence="2" key="1">
    <citation type="submission" date="2019-07" db="EMBL/GenBank/DDBJ databases">
        <title>Toxilogical consequences of a new and cryptic species of cyanobacteria (Komarekiella delphini-convector) recovered from the epidermis of a bottlenose dolphin and 1500 ft. in the air.</title>
        <authorList>
            <person name="Brown A.O."/>
            <person name="Dvorak P."/>
            <person name="Villanueva C.D."/>
            <person name="Foss A.J."/>
            <person name="Garvey A.D."/>
            <person name="Gibson Q.A."/>
            <person name="Johansen J.R."/>
            <person name="Casamatta D.A."/>
        </authorList>
    </citation>
    <scope>NUCLEOTIDE SEQUENCE</scope>
    <source>
        <strain evidence="2">SJRDD-AB1</strain>
    </source>
</reference>
<gene>
    <name evidence="1" type="ORF">FNW02_31730</name>
    <name evidence="2" type="ORF">FNW02_33800</name>
</gene>
<accession>A0AA40VUZ6</accession>
<evidence type="ECO:0000313" key="1">
    <source>
        <dbReference type="EMBL" id="MBD6620236.1"/>
    </source>
</evidence>
<evidence type="ECO:0000313" key="2">
    <source>
        <dbReference type="EMBL" id="MBD6620612.1"/>
    </source>
</evidence>
<dbReference type="Proteomes" id="UP001165986">
    <property type="component" value="Unassembled WGS sequence"/>
</dbReference>
<comment type="caution">
    <text evidence="2">The sequence shown here is derived from an EMBL/GenBank/DDBJ whole genome shotgun (WGS) entry which is preliminary data.</text>
</comment>
<evidence type="ECO:0000313" key="3">
    <source>
        <dbReference type="Proteomes" id="UP001165986"/>
    </source>
</evidence>
<dbReference type="EMBL" id="VJXY01000073">
    <property type="protein sequence ID" value="MBD6620612.1"/>
    <property type="molecule type" value="Genomic_DNA"/>
</dbReference>
<sequence>MAGRFEGLSDLEWKLFEDIFPKEPEK</sequence>
<dbReference type="AlphaFoldDB" id="A0AA40VUZ6"/>